<dbReference type="OrthoDB" id="2370221at2759"/>
<dbReference type="PANTHER" id="PTHR31758:SF2">
    <property type="entry name" value="BTB_POZ DOMAIN-CONTAINING PROTEIN YLR108C"/>
    <property type="match status" value="1"/>
</dbReference>
<name>A0A5C2S4T5_9APHY</name>
<reference evidence="1" key="1">
    <citation type="journal article" date="2018" name="Genome Biol. Evol.">
        <title>Genomics and development of Lentinus tigrinus, a white-rot wood-decaying mushroom with dimorphic fruiting bodies.</title>
        <authorList>
            <person name="Wu B."/>
            <person name="Xu Z."/>
            <person name="Knudson A."/>
            <person name="Carlson A."/>
            <person name="Chen N."/>
            <person name="Kovaka S."/>
            <person name="LaButti K."/>
            <person name="Lipzen A."/>
            <person name="Pennachio C."/>
            <person name="Riley R."/>
            <person name="Schakwitz W."/>
            <person name="Umezawa K."/>
            <person name="Ohm R.A."/>
            <person name="Grigoriev I.V."/>
            <person name="Nagy L.G."/>
            <person name="Gibbons J."/>
            <person name="Hibbett D."/>
        </authorList>
    </citation>
    <scope>NUCLEOTIDE SEQUENCE [LARGE SCALE GENOMIC DNA]</scope>
    <source>
        <strain evidence="1">ALCF2SS1-6</strain>
    </source>
</reference>
<dbReference type="PANTHER" id="PTHR31758">
    <property type="entry name" value="BTB/POZ DOMAIN-CONTAINING PROTEIN YLR108C"/>
    <property type="match status" value="1"/>
</dbReference>
<evidence type="ECO:0000313" key="1">
    <source>
        <dbReference type="EMBL" id="RPD58550.1"/>
    </source>
</evidence>
<dbReference type="AlphaFoldDB" id="A0A5C2S4T5"/>
<gene>
    <name evidence="1" type="ORF">L227DRAFT_654632</name>
</gene>
<dbReference type="STRING" id="1328759.A0A5C2S4T5"/>
<dbReference type="InterPro" id="IPR011333">
    <property type="entry name" value="SKP1/BTB/POZ_sf"/>
</dbReference>
<sequence length="347" mass="38347">MATSTATSPNDSHGQQDSYTIHVRGDVFHLSHSQISFDSPNYFTACFESGFAEARERTLRLDRHPALFAIVVDYLSGYPVLPLSTRAIPATMDMQTALRFLLADAQFYELQGLCDLLTLPSPPMDLSWAGFASKFVHLRDVLNDTLPEGVVKTPDGSVVAAESELPVFVYARNMVIKFVTTNKLEKPHLDDCREYEASYFLEVSCPSATAAACVHTPSVASSNAPSDDSALLRTSSVHVKGSMTVDGHTYDLSSVEFRCTRTRDTLYWLRPPLRDGPHVWTSPFIDDAHFEWEHRAWTFWAEEIITCFSAGLNPGSASSQATPATLISAKMRTLPRILAELTSQSAT</sequence>
<evidence type="ECO:0000313" key="2">
    <source>
        <dbReference type="Proteomes" id="UP000313359"/>
    </source>
</evidence>
<dbReference type="Gene3D" id="3.30.710.10">
    <property type="entry name" value="Potassium Channel Kv1.1, Chain A"/>
    <property type="match status" value="1"/>
</dbReference>
<accession>A0A5C2S4T5</accession>
<keyword evidence="2" id="KW-1185">Reference proteome</keyword>
<organism evidence="1 2">
    <name type="scientific">Lentinus tigrinus ALCF2SS1-6</name>
    <dbReference type="NCBI Taxonomy" id="1328759"/>
    <lineage>
        <taxon>Eukaryota</taxon>
        <taxon>Fungi</taxon>
        <taxon>Dikarya</taxon>
        <taxon>Basidiomycota</taxon>
        <taxon>Agaricomycotina</taxon>
        <taxon>Agaricomycetes</taxon>
        <taxon>Polyporales</taxon>
        <taxon>Polyporaceae</taxon>
        <taxon>Lentinus</taxon>
    </lineage>
</organism>
<protein>
    <recommendedName>
        <fullName evidence="3">BTB domain-containing protein</fullName>
    </recommendedName>
</protein>
<proteinExistence type="predicted"/>
<dbReference type="SUPFAM" id="SSF54695">
    <property type="entry name" value="POZ domain"/>
    <property type="match status" value="1"/>
</dbReference>
<dbReference type="Proteomes" id="UP000313359">
    <property type="component" value="Unassembled WGS sequence"/>
</dbReference>
<evidence type="ECO:0008006" key="3">
    <source>
        <dbReference type="Google" id="ProtNLM"/>
    </source>
</evidence>
<dbReference type="EMBL" id="ML122274">
    <property type="protein sequence ID" value="RPD58550.1"/>
    <property type="molecule type" value="Genomic_DNA"/>
</dbReference>